<feature type="transmembrane region" description="Helical" evidence="2">
    <location>
        <begin position="9"/>
        <end position="30"/>
    </location>
</feature>
<dbReference type="EMBL" id="UPSH01000001">
    <property type="protein sequence ID" value="VBB17639.1"/>
    <property type="molecule type" value="Genomic_DNA"/>
</dbReference>
<organism evidence="3 4">
    <name type="scientific">Yasminevirus sp. GU-2018</name>
    <dbReference type="NCBI Taxonomy" id="2420051"/>
    <lineage>
        <taxon>Viruses</taxon>
        <taxon>Varidnaviria</taxon>
        <taxon>Bamfordvirae</taxon>
        <taxon>Nucleocytoviricota</taxon>
        <taxon>Megaviricetes</taxon>
        <taxon>Imitervirales</taxon>
        <taxon>Mimiviridae</taxon>
        <taxon>Klosneuvirinae</taxon>
        <taxon>Yasminevirus</taxon>
        <taxon>Yasminevirus saudimassiliense</taxon>
    </lineage>
</organism>
<protein>
    <submittedName>
        <fullName evidence="3">Uncharacterized protein</fullName>
    </submittedName>
</protein>
<comment type="caution">
    <text evidence="3">The sequence shown here is derived from an EMBL/GenBank/DDBJ whole genome shotgun (WGS) entry which is preliminary data.</text>
</comment>
<keyword evidence="4" id="KW-1185">Reference proteome</keyword>
<name>A0A5K0U6R1_9VIRU</name>
<evidence type="ECO:0000313" key="3">
    <source>
        <dbReference type="EMBL" id="VBB17639.1"/>
    </source>
</evidence>
<feature type="region of interest" description="Disordered" evidence="1">
    <location>
        <begin position="90"/>
        <end position="112"/>
    </location>
</feature>
<dbReference type="Proteomes" id="UP000594342">
    <property type="component" value="Unassembled WGS sequence"/>
</dbReference>
<keyword evidence="2" id="KW-1133">Transmembrane helix</keyword>
<keyword evidence="2" id="KW-0472">Membrane</keyword>
<evidence type="ECO:0000313" key="4">
    <source>
        <dbReference type="Proteomes" id="UP000594342"/>
    </source>
</evidence>
<feature type="compositionally biased region" description="Low complexity" evidence="1">
    <location>
        <begin position="90"/>
        <end position="100"/>
    </location>
</feature>
<accession>A0A5K0U6R1</accession>
<proteinExistence type="predicted"/>
<feature type="compositionally biased region" description="Basic and acidic residues" evidence="1">
    <location>
        <begin position="103"/>
        <end position="112"/>
    </location>
</feature>
<gene>
    <name evidence="3" type="ORF">YASMINEVIRUS_102</name>
</gene>
<feature type="region of interest" description="Disordered" evidence="1">
    <location>
        <begin position="277"/>
        <end position="304"/>
    </location>
</feature>
<feature type="compositionally biased region" description="Basic and acidic residues" evidence="1">
    <location>
        <begin position="277"/>
        <end position="286"/>
    </location>
</feature>
<sequence>MSFRDRSSIFVLMTGVAAGAILSSIFLGAYRTFFGLNKKKKALQYEKVTPTEDIIPVVVDQSNSQTNSSNLGSTFNTALNATLNATLSSTLSSSPRSLNTQHGRTDDLEPEHMTKPKKEALKIKEIDKSPLELRKRFDNKGYVFITQNLATVNTEINELVELMRKLDLHILNGCSDPLKCGCNFRHRNCRLFMIRKYSVSPELQFFAPSCKGVTNIAPSNSDIKNGTPIHEFVQLFQNKFSDRVMDLVNYINFIVAPEKRTPYVVDITMIADPYVRSDKSDEESHNTKYTQYGQPADQYDPLNPKDHDRRVVHDGKIVVDTSIDSRTGKNKENKCSLKWHQDRFVEANTNKTHAYDFVAMFVLKAQQITPHKLMIGKVKEDIDIAKSSTDEIQQNVNMLADAWIDSDHDSDIGYVIDQTQGYLHKHSDFDYQSSLSRRNVITIRIKYLDQ</sequence>
<evidence type="ECO:0000256" key="2">
    <source>
        <dbReference type="SAM" id="Phobius"/>
    </source>
</evidence>
<reference evidence="3 4" key="1">
    <citation type="submission" date="2018-10" db="EMBL/GenBank/DDBJ databases">
        <authorList>
            <consortium name="IHU Genomes"/>
        </authorList>
    </citation>
    <scope>NUCLEOTIDE SEQUENCE [LARGE SCALE GENOMIC DNA]</scope>
    <source>
        <strain evidence="3 4">A1</strain>
    </source>
</reference>
<keyword evidence="2" id="KW-0812">Transmembrane</keyword>
<evidence type="ECO:0000256" key="1">
    <source>
        <dbReference type="SAM" id="MobiDB-lite"/>
    </source>
</evidence>